<dbReference type="RefSeq" id="WP_003647683.1">
    <property type="nucleotide sequence ID" value="NC_008530.1"/>
</dbReference>
<dbReference type="AlphaFoldDB" id="A0A831E0Z7"/>
<evidence type="ECO:0000313" key="1">
    <source>
        <dbReference type="EMBL" id="ABJ59866.1"/>
    </source>
</evidence>
<dbReference type="Proteomes" id="UP000000664">
    <property type="component" value="Chromosome"/>
</dbReference>
<dbReference type="EMBL" id="CP000413">
    <property type="protein sequence ID" value="ABJ59866.1"/>
    <property type="molecule type" value="Genomic_DNA"/>
</dbReference>
<accession>A0A831E0Z7</accession>
<reference evidence="1 2" key="1">
    <citation type="journal article" date="2006" name="Proc. Natl. Acad. Sci. U.S.A.">
        <title>Comparative genomics of the lactic acid bacteria.</title>
        <authorList>
            <person name="Makarova K."/>
            <person name="Slesarev A."/>
            <person name="Wolf Y."/>
            <person name="Sorokin A."/>
            <person name="Mirkin B."/>
            <person name="Koonin E."/>
            <person name="Pavlov A."/>
            <person name="Pavlova N."/>
            <person name="Karamychev V."/>
            <person name="Polouchine N."/>
            <person name="Shakhova V."/>
            <person name="Grigoriev I."/>
            <person name="Lou Y."/>
            <person name="Rohksar D."/>
            <person name="Lucas S."/>
            <person name="Huang K."/>
            <person name="Goodstein D.M."/>
            <person name="Hawkins T."/>
            <person name="Plengvidhya V."/>
            <person name="Welker D."/>
            <person name="Hughes J."/>
            <person name="Goh Y."/>
            <person name="Benson A."/>
            <person name="Baldwin K."/>
            <person name="Lee J.H."/>
            <person name="Diaz-Muniz I."/>
            <person name="Dosti B."/>
            <person name="Smeianov V."/>
            <person name="Wechter W."/>
            <person name="Barabote R."/>
            <person name="Lorca G."/>
            <person name="Altermann E."/>
            <person name="Barrangou R."/>
            <person name="Ganesan B."/>
            <person name="Xie Y."/>
            <person name="Rawsthorne H."/>
            <person name="Tamir D."/>
            <person name="Parker C."/>
            <person name="Breidt F."/>
            <person name="Broadbent J."/>
            <person name="Hutkins R."/>
            <person name="O'Sullivan D."/>
            <person name="Steele J."/>
            <person name="Unlu G."/>
            <person name="Saier M."/>
            <person name="Klaenhammer T."/>
            <person name="Richardson P."/>
            <person name="Kozyavkin S."/>
            <person name="Weimer B."/>
            <person name="Mills D."/>
        </authorList>
    </citation>
    <scope>NUCLEOTIDE SEQUENCE [LARGE SCALE GENOMIC DNA]</scope>
    <source>
        <strain evidence="2">ATCC 33323 / DSM 20243 / BCRC 14619 / CIP 102991 / JCM 1131 / KCTC 3163 / NCIMB 11718 / NCTC 13722 / AM63</strain>
    </source>
</reference>
<dbReference type="GeneID" id="29639682"/>
<evidence type="ECO:0008006" key="3">
    <source>
        <dbReference type="Google" id="ProtNLM"/>
    </source>
</evidence>
<dbReference type="KEGG" id="lga:LGAS_0468"/>
<evidence type="ECO:0000313" key="2">
    <source>
        <dbReference type="Proteomes" id="UP000000664"/>
    </source>
</evidence>
<sequence length="105" mass="12137">MHVEFYEKGCKSFFKKYNKQKDIIVKLVEAAIDKEVASGMTKVKLATRKRVNDKNIYEFRLNAGTIGSIRIAFSTFDKKTIVYFISKNLQKSAFSKDFDKIIAKL</sequence>
<organism evidence="1 2">
    <name type="scientific">Lactobacillus gasseri (strain ATCC 33323 / DSM 20243 / BCRC 14619 / CIP 102991 / JCM 1131 / KCTC 3163 / NCIMB 11718 / NCTC 13722 / AM63)</name>
    <dbReference type="NCBI Taxonomy" id="324831"/>
    <lineage>
        <taxon>Bacteria</taxon>
        <taxon>Bacillati</taxon>
        <taxon>Bacillota</taxon>
        <taxon>Bacilli</taxon>
        <taxon>Lactobacillales</taxon>
        <taxon>Lactobacillaceae</taxon>
        <taxon>Lactobacillus</taxon>
    </lineage>
</organism>
<name>A0A831E0Z7_LACGA</name>
<proteinExistence type="predicted"/>
<protein>
    <recommendedName>
        <fullName evidence="3">Addiction module toxin RelE</fullName>
    </recommendedName>
</protein>
<gene>
    <name evidence="1" type="ordered locus">LGAS_0468</name>
</gene>